<organism evidence="1">
    <name type="scientific">Hordeum vulgare subsp. vulgare</name>
    <name type="common">Domesticated barley</name>
    <dbReference type="NCBI Taxonomy" id="112509"/>
    <lineage>
        <taxon>Eukaryota</taxon>
        <taxon>Viridiplantae</taxon>
        <taxon>Streptophyta</taxon>
        <taxon>Embryophyta</taxon>
        <taxon>Tracheophyta</taxon>
        <taxon>Spermatophyta</taxon>
        <taxon>Magnoliopsida</taxon>
        <taxon>Liliopsida</taxon>
        <taxon>Poales</taxon>
        <taxon>Poaceae</taxon>
        <taxon>BOP clade</taxon>
        <taxon>Pooideae</taxon>
        <taxon>Triticodae</taxon>
        <taxon>Triticeae</taxon>
        <taxon>Hordeinae</taxon>
        <taxon>Hordeum</taxon>
    </lineage>
</organism>
<accession>A0A023INE1</accession>
<dbReference type="AlphaFoldDB" id="A0A023INE1"/>
<dbReference type="EMBL" id="KF686739">
    <property type="protein sequence ID" value="AGW47735.1"/>
    <property type="molecule type" value="Genomic_DNA"/>
</dbReference>
<name>A0A023INE1_HORVV</name>
<sequence>MDNGDNLVVYASAILPEEVAYLHAKRAMHQAHERARVTPGFFQNTLVVQPACFFQRRPPTIKLRWRCA</sequence>
<reference evidence="1" key="1">
    <citation type="journal article" date="2014" name="Funct. Integr. Genomics">
        <title>The barley Frost resistance-H2 locus.</title>
        <authorList>
            <person name="Pasquariello M."/>
            <person name="Barabaschi D."/>
            <person name="Himmelbach A."/>
            <person name="Steuernagel B."/>
            <person name="Ariyadasa R."/>
            <person name="Stein N."/>
            <person name="Gandolfi F."/>
            <person name="Tenedini E."/>
            <person name="Bernardis I."/>
            <person name="Tagliafico E."/>
            <person name="Pecchioni N."/>
            <person name="Francia E."/>
        </authorList>
    </citation>
    <scope>NUCLEOTIDE SEQUENCE</scope>
</reference>
<evidence type="ECO:0000313" key="1">
    <source>
        <dbReference type="EMBL" id="AGW47735.1"/>
    </source>
</evidence>
<proteinExistence type="predicted"/>
<protein>
    <submittedName>
        <fullName evidence="1">Uncharacterized protein</fullName>
    </submittedName>
</protein>